<evidence type="ECO:0000256" key="3">
    <source>
        <dbReference type="ARBA" id="ARBA00019010"/>
    </source>
</evidence>
<evidence type="ECO:0000256" key="5">
    <source>
        <dbReference type="ARBA" id="ARBA00022694"/>
    </source>
</evidence>
<reference evidence="12" key="1">
    <citation type="submission" date="2016-12" db="EMBL/GenBank/DDBJ databases">
        <title>Comparative genomics of four Isosphaeraceae planctomycetes: a common pool of plasmids and glycoside hydrolase genes.</title>
        <authorList>
            <person name="Ivanova A."/>
        </authorList>
    </citation>
    <scope>NUCLEOTIDE SEQUENCE [LARGE SCALE GENOMIC DNA]</scope>
    <source>
        <strain evidence="12">PX4</strain>
    </source>
</reference>
<dbReference type="OrthoDB" id="9815896at2"/>
<dbReference type="GO" id="GO:0005737">
    <property type="term" value="C:cytoplasm"/>
    <property type="evidence" value="ECO:0007669"/>
    <property type="project" value="UniProtKB-SubCell"/>
</dbReference>
<dbReference type="InterPro" id="IPR003442">
    <property type="entry name" value="T6A_TsaE"/>
</dbReference>
<dbReference type="RefSeq" id="WP_076349740.1">
    <property type="nucleotide sequence ID" value="NZ_CP019082.1"/>
</dbReference>
<evidence type="ECO:0000256" key="2">
    <source>
        <dbReference type="ARBA" id="ARBA00007599"/>
    </source>
</evidence>
<evidence type="ECO:0000256" key="9">
    <source>
        <dbReference type="ARBA" id="ARBA00022842"/>
    </source>
</evidence>
<keyword evidence="6" id="KW-0479">Metal-binding</keyword>
<gene>
    <name evidence="11" type="primary">tsaE</name>
    <name evidence="11" type="ORF">BSF38_04963</name>
</gene>
<proteinExistence type="inferred from homology"/>
<dbReference type="PANTHER" id="PTHR33540">
    <property type="entry name" value="TRNA THREONYLCARBAMOYLADENOSINE BIOSYNTHESIS PROTEIN TSAE"/>
    <property type="match status" value="1"/>
</dbReference>
<dbReference type="Proteomes" id="UP000186309">
    <property type="component" value="Chromosome"/>
</dbReference>
<keyword evidence="9" id="KW-0460">Magnesium</keyword>
<evidence type="ECO:0000256" key="8">
    <source>
        <dbReference type="ARBA" id="ARBA00022840"/>
    </source>
</evidence>
<evidence type="ECO:0000313" key="12">
    <source>
        <dbReference type="Proteomes" id="UP000186309"/>
    </source>
</evidence>
<keyword evidence="5" id="KW-0819">tRNA processing</keyword>
<dbReference type="GO" id="GO:0046872">
    <property type="term" value="F:metal ion binding"/>
    <property type="evidence" value="ECO:0007669"/>
    <property type="project" value="UniProtKB-KW"/>
</dbReference>
<evidence type="ECO:0000313" key="11">
    <source>
        <dbReference type="EMBL" id="APW63396.1"/>
    </source>
</evidence>
<dbReference type="EMBL" id="CP019082">
    <property type="protein sequence ID" value="APW63396.1"/>
    <property type="molecule type" value="Genomic_DNA"/>
</dbReference>
<protein>
    <recommendedName>
        <fullName evidence="3">tRNA threonylcarbamoyladenosine biosynthesis protein TsaE</fullName>
    </recommendedName>
    <alternativeName>
        <fullName evidence="10">t(6)A37 threonylcarbamoyladenosine biosynthesis protein TsaE</fullName>
    </alternativeName>
</protein>
<dbReference type="PANTHER" id="PTHR33540:SF2">
    <property type="entry name" value="TRNA THREONYLCARBAMOYLADENOSINE BIOSYNTHESIS PROTEIN TSAE"/>
    <property type="match status" value="1"/>
</dbReference>
<name>A0A1U7CWW8_9BACT</name>
<dbReference type="GO" id="GO:0005524">
    <property type="term" value="F:ATP binding"/>
    <property type="evidence" value="ECO:0007669"/>
    <property type="project" value="UniProtKB-KW"/>
</dbReference>
<dbReference type="GO" id="GO:0002949">
    <property type="term" value="P:tRNA threonylcarbamoyladenosine modification"/>
    <property type="evidence" value="ECO:0007669"/>
    <property type="project" value="InterPro"/>
</dbReference>
<dbReference type="KEGG" id="pbor:BSF38_04963"/>
<keyword evidence="12" id="KW-1185">Reference proteome</keyword>
<evidence type="ECO:0000256" key="7">
    <source>
        <dbReference type="ARBA" id="ARBA00022741"/>
    </source>
</evidence>
<evidence type="ECO:0000256" key="4">
    <source>
        <dbReference type="ARBA" id="ARBA00022490"/>
    </source>
</evidence>
<accession>A0A1U7CWW8</accession>
<dbReference type="Pfam" id="PF02367">
    <property type="entry name" value="TsaE"/>
    <property type="match status" value="1"/>
</dbReference>
<dbReference type="NCBIfam" id="TIGR00150">
    <property type="entry name" value="T6A_YjeE"/>
    <property type="match status" value="1"/>
</dbReference>
<dbReference type="InterPro" id="IPR027417">
    <property type="entry name" value="P-loop_NTPase"/>
</dbReference>
<evidence type="ECO:0000256" key="10">
    <source>
        <dbReference type="ARBA" id="ARBA00032441"/>
    </source>
</evidence>
<evidence type="ECO:0000256" key="1">
    <source>
        <dbReference type="ARBA" id="ARBA00004496"/>
    </source>
</evidence>
<keyword evidence="4" id="KW-0963">Cytoplasm</keyword>
<evidence type="ECO:0000256" key="6">
    <source>
        <dbReference type="ARBA" id="ARBA00022723"/>
    </source>
</evidence>
<dbReference type="Gene3D" id="3.40.50.300">
    <property type="entry name" value="P-loop containing nucleotide triphosphate hydrolases"/>
    <property type="match status" value="1"/>
</dbReference>
<dbReference type="AlphaFoldDB" id="A0A1U7CWW8"/>
<organism evidence="11 12">
    <name type="scientific">Paludisphaera borealis</name>
    <dbReference type="NCBI Taxonomy" id="1387353"/>
    <lineage>
        <taxon>Bacteria</taxon>
        <taxon>Pseudomonadati</taxon>
        <taxon>Planctomycetota</taxon>
        <taxon>Planctomycetia</taxon>
        <taxon>Isosphaerales</taxon>
        <taxon>Isosphaeraceae</taxon>
        <taxon>Paludisphaera</taxon>
    </lineage>
</organism>
<dbReference type="SUPFAM" id="SSF52540">
    <property type="entry name" value="P-loop containing nucleoside triphosphate hydrolases"/>
    <property type="match status" value="1"/>
</dbReference>
<comment type="similarity">
    <text evidence="2">Belongs to the TsaE family.</text>
</comment>
<sequence length="178" mass="19335">MNILRSESGLQIDLDDEGETERLGQALADVLAPNVVVALVGPLGAGKTRLSRAIAESLGVDPGAIASPTFVLIHEYEGRMPVYHIDVYRLTSPAEFEDLGPADYWKAGGVCLVEWADRVRNLLPADAWWVAIEPLDASSRRVRIDLPEASPRLSDRLMAALTLDSDDPDRFDAPDAAT</sequence>
<keyword evidence="8" id="KW-0067">ATP-binding</keyword>
<comment type="subcellular location">
    <subcellularLocation>
        <location evidence="1">Cytoplasm</location>
    </subcellularLocation>
</comment>
<dbReference type="STRING" id="1387353.BSF38_04963"/>
<keyword evidence="7" id="KW-0547">Nucleotide-binding</keyword>